<dbReference type="InterPro" id="IPR019405">
    <property type="entry name" value="Lactonase_7-beta_prop"/>
</dbReference>
<protein>
    <submittedName>
        <fullName evidence="5">Beta-propeller fold lactonase family protein</fullName>
    </submittedName>
</protein>
<dbReference type="SUPFAM" id="SSF50969">
    <property type="entry name" value="YVTN repeat-like/Quinoprotein amine dehydrogenase"/>
    <property type="match status" value="1"/>
</dbReference>
<dbReference type="Gene3D" id="2.60.40.10">
    <property type="entry name" value="Immunoglobulins"/>
    <property type="match status" value="1"/>
</dbReference>
<dbReference type="InterPro" id="IPR015943">
    <property type="entry name" value="WD40/YVTN_repeat-like_dom_sf"/>
</dbReference>
<organism evidence="5 6">
    <name type="scientific">Pseudomonas brassicae</name>
    <dbReference type="NCBI Taxonomy" id="2708063"/>
    <lineage>
        <taxon>Bacteria</taxon>
        <taxon>Pseudomonadati</taxon>
        <taxon>Pseudomonadota</taxon>
        <taxon>Gammaproteobacteria</taxon>
        <taxon>Pseudomonadales</taxon>
        <taxon>Pseudomonadaceae</taxon>
        <taxon>Pseudomonas</taxon>
    </lineage>
</organism>
<dbReference type="Pfam" id="PF10282">
    <property type="entry name" value="Lactonase"/>
    <property type="match status" value="3"/>
</dbReference>
<dbReference type="InterPro" id="IPR011044">
    <property type="entry name" value="Quino_amine_DH_bsu"/>
</dbReference>
<keyword evidence="2" id="KW-0119">Carbohydrate metabolism</keyword>
<dbReference type="PANTHER" id="PTHR30344:SF1">
    <property type="entry name" value="6-PHOSPHOGLUCONOLACTONASE"/>
    <property type="match status" value="1"/>
</dbReference>
<dbReference type="EMBL" id="JAAHBU010000194">
    <property type="protein sequence ID" value="NER64907.1"/>
    <property type="molecule type" value="Genomic_DNA"/>
</dbReference>
<comment type="caution">
    <text evidence="5">The sequence shown here is derived from an EMBL/GenBank/DDBJ whole genome shotgun (WGS) entry which is preliminary data.</text>
</comment>
<dbReference type="SUPFAM" id="SSF75011">
    <property type="entry name" value="3-carboxy-cis,cis-mucoante lactonizing enzyme"/>
    <property type="match status" value="1"/>
</dbReference>
<dbReference type="GO" id="GO:0017057">
    <property type="term" value="F:6-phosphogluconolactonase activity"/>
    <property type="evidence" value="ECO:0007669"/>
    <property type="project" value="TreeGrafter"/>
</dbReference>
<dbReference type="PANTHER" id="PTHR30344">
    <property type="entry name" value="6-PHOSPHOGLUCONOLACTONASE-RELATED"/>
    <property type="match status" value="1"/>
</dbReference>
<keyword evidence="6" id="KW-1185">Reference proteome</keyword>
<dbReference type="GO" id="GO:0006006">
    <property type="term" value="P:glucose metabolic process"/>
    <property type="evidence" value="ECO:0007669"/>
    <property type="project" value="UniProtKB-KW"/>
</dbReference>
<sequence length="1778" mass="182512">MVQRLLYSNSSTSSETRTVQLQARASDGELQSQVQTLELLLTNNTAPTLDAAVVTQPTYIDAGTTVKLFSDAQVNTGEVGQRITSLTLSLGGVLSAANEYLLLDGTAIDLADDASGTTGNGLSYVYTRSGDTASLVISSPGLDTKAAQALVNGLAYRNDSALAVTGERSFSLSHVQDDGGTAKGGADSSELELTSRVTLNLDNPPTLTGDFTPDSTLMYADGTLSGFSDYVTSIRLSDDGKTLLIVANSASNSAGTSYLRVYARDPANGQLSLLQSFTQGASDDPSTTVIEVDGLKTISTVSVSGDGTSVYVAGFTASQADGTLVHFQRDAGTGLLSDASIVALNGANGVTGLDGQVNQIVVSADGKSLYTINGMTAQDSTTGKAQLNLFSRDPATGELSFVGSFNDTSKMPAPSGLAVSPDGSSVYVSNASGNTLTVLKRDASGALSYVENITLASINADPDSAARPSDNRFMQGLQDVIISADGRTLYLAANTIGFINTFSRDPLSGKLTFVQAQATYANAGVLTVRELALSADGKALYATTFSGGALLVYSRDATTGALAFSDRVVIGKNANHIAVSADGLSIYTGTTSFQTGVSVISAKINAAFNQGQDNLFAGGVSFSDVDFDAKGDYKGSVFTVSRSASANPADQFGFKAGNGLSLQGNQVLLGSVEVARFEQAAGTLRVTLSGTADKAVANQILQQLTFAGELAAGASSLGLNLVVSDGIKQVSREIALVLNHAPDAGNPPSLSPGQIGSAYTHTLPADLFSDPDGDAIDIAVSGLPAGLSYDPATGLISGTPAPGVAGSHSLVISATDAHGAVSELTLQLQIASDPAQVPTLSGETSQLEKTVEASNSDDNGSNLLEGARDTATSANGYVYVVSQPSDGQATVSVFQRSSDGQLSLVQTLRTGDSGLGALDGAQTVRVSADQQWLYVTSEAGLLVFSRAADGKLALTASLGGFSSPINDLASQGERLYVAAGDSLYLYQQAPDGRLSEVARYDSFAGLQTPYRLQLSADGRLLFVSGISSNTLVSVLSVAGDGRLSLLDSITSSDADTFYSASSLAVSADGKTLYVLDKDGDARLHLFAIGADGKLQALGVQAVDKDANELIVAPNDSALIVAGNTLEIFSRASSGLLSATAGAPDLGWGSEGLGGLSLSADGKQLFVAGTFSWNGGVFGYDFAIAGQHYTEGDAGVVVLPSGELSDPQLDSAGDYKDATLVFERQNAPGAVDVFGFVAANGLSLRDGQLFKDNVAIATFVQANGRLSITFLAGVSQATAQQVLRQVDYRNTSQDPLASGEQANIRVTLDDGEANRASLEVNIALTGVNDPAVIDSSVLDPTLVEDGEFVKLFKDTSIDTVEAGQTLWQVVLTLDGKNTNDVIRVGTDKIALRETSGVQKTANGLEYMVYYANGNTVLIIYPAGDGAHTAALIDTLAYNNTGTGLSGTRTVSLGVVENLPYGGIGPDSSTFDTKVTITLAPASEPNTAPVLGNTGSAPHYVEGGAPVLIAPGAVISDAQMDRLGGGKGNYQGATLTVGLGHPSSTDTFGFTAGNGLSLQGNTLFKDGVAIASVTQRDGQFIVKFNDDAGLAPSSSDVQNTLRQITYASSSHNPGPGDTLSVTLSDLHLTSSVLSIALSIEAVNDAPVVAADPLLSLGEFGIVASLPGLQGLSDVRSASLSVDGKYLYAADSSGKLAVFSRNASGTLSWIATLSAASGVSSLERLQVSADGKSVYALANGGNTVLVYSLDSQGKASLVQQVNYGESNDWALEKVNDLVISA</sequence>
<dbReference type="SMART" id="SM00320">
    <property type="entry name" value="WD40"/>
    <property type="match status" value="7"/>
</dbReference>
<dbReference type="InterPro" id="IPR006644">
    <property type="entry name" value="Cadg"/>
</dbReference>
<dbReference type="GO" id="GO:0016020">
    <property type="term" value="C:membrane"/>
    <property type="evidence" value="ECO:0007669"/>
    <property type="project" value="InterPro"/>
</dbReference>
<dbReference type="InterPro" id="IPR001680">
    <property type="entry name" value="WD40_rpt"/>
</dbReference>
<feature type="domain" description="Dystroglycan-type cadherin-like" evidence="4">
    <location>
        <begin position="736"/>
        <end position="835"/>
    </location>
</feature>
<evidence type="ECO:0000256" key="3">
    <source>
        <dbReference type="SAM" id="MobiDB-lite"/>
    </source>
</evidence>
<evidence type="ECO:0000313" key="5">
    <source>
        <dbReference type="EMBL" id="NER64907.1"/>
    </source>
</evidence>
<dbReference type="SUPFAM" id="SSF101908">
    <property type="entry name" value="Putative isomerase YbhE"/>
    <property type="match status" value="1"/>
</dbReference>
<dbReference type="GO" id="GO:0005509">
    <property type="term" value="F:calcium ion binding"/>
    <property type="evidence" value="ECO:0007669"/>
    <property type="project" value="InterPro"/>
</dbReference>
<feature type="compositionally biased region" description="Polar residues" evidence="3">
    <location>
        <begin position="838"/>
        <end position="862"/>
    </location>
</feature>
<evidence type="ECO:0000256" key="2">
    <source>
        <dbReference type="ARBA" id="ARBA00022526"/>
    </source>
</evidence>
<proteinExistence type="inferred from homology"/>
<dbReference type="Pfam" id="PF05345">
    <property type="entry name" value="He_PIG"/>
    <property type="match status" value="1"/>
</dbReference>
<gene>
    <name evidence="5" type="ORF">G3436_14785</name>
</gene>
<reference evidence="5 6" key="1">
    <citation type="submission" date="2020-02" db="EMBL/GenBank/DDBJ databases">
        <title>Broccoli isolated Pseudomonas sp.</title>
        <authorList>
            <person name="Fujikawa T."/>
            <person name="Sawada H."/>
        </authorList>
    </citation>
    <scope>NUCLEOTIDE SEQUENCE [LARGE SCALE GENOMIC DNA]</scope>
    <source>
        <strain evidence="5 6">MAFF212427</strain>
    </source>
</reference>
<dbReference type="SMART" id="SM00736">
    <property type="entry name" value="CADG"/>
    <property type="match status" value="1"/>
</dbReference>
<comment type="similarity">
    <text evidence="1">Belongs to the cycloisomerase 2 family.</text>
</comment>
<name>A0A6B3NZ43_9PSED</name>
<dbReference type="InterPro" id="IPR015919">
    <property type="entry name" value="Cadherin-like_sf"/>
</dbReference>
<dbReference type="Proteomes" id="UP000482634">
    <property type="component" value="Unassembled WGS sequence"/>
</dbReference>
<evidence type="ECO:0000259" key="4">
    <source>
        <dbReference type="SMART" id="SM00736"/>
    </source>
</evidence>
<feature type="non-terminal residue" evidence="5">
    <location>
        <position position="1778"/>
    </location>
</feature>
<accession>A0A6B3NZ43</accession>
<evidence type="ECO:0000256" key="1">
    <source>
        <dbReference type="ARBA" id="ARBA00005564"/>
    </source>
</evidence>
<dbReference type="SUPFAM" id="SSF49313">
    <property type="entry name" value="Cadherin-like"/>
    <property type="match status" value="1"/>
</dbReference>
<feature type="region of interest" description="Disordered" evidence="3">
    <location>
        <begin position="837"/>
        <end position="866"/>
    </location>
</feature>
<keyword evidence="2" id="KW-0313">Glucose metabolism</keyword>
<evidence type="ECO:0000313" key="6">
    <source>
        <dbReference type="Proteomes" id="UP000482634"/>
    </source>
</evidence>
<dbReference type="RefSeq" id="WP_163946231.1">
    <property type="nucleotide sequence ID" value="NZ_JAAHBU010000194.1"/>
</dbReference>
<dbReference type="Gene3D" id="2.130.10.10">
    <property type="entry name" value="YVTN repeat-like/Quinoprotein amine dehydrogenase"/>
    <property type="match status" value="6"/>
</dbReference>
<dbReference type="InterPro" id="IPR013783">
    <property type="entry name" value="Ig-like_fold"/>
</dbReference>
<dbReference type="InterPro" id="IPR050282">
    <property type="entry name" value="Cycloisomerase_2"/>
</dbReference>